<feature type="transmembrane region" description="Helical" evidence="1">
    <location>
        <begin position="41"/>
        <end position="60"/>
    </location>
</feature>
<evidence type="ECO:0000313" key="4">
    <source>
        <dbReference type="Proteomes" id="UP000035900"/>
    </source>
</evidence>
<comment type="caution">
    <text evidence="3">The sequence shown here is derived from an EMBL/GenBank/DDBJ whole genome shotgun (WGS) entry which is preliminary data.</text>
</comment>
<evidence type="ECO:0000256" key="1">
    <source>
        <dbReference type="SAM" id="Phobius"/>
    </source>
</evidence>
<organism evidence="3 4">
    <name type="scientific">Chryseobacterium koreense CCUG 49689</name>
    <dbReference type="NCBI Taxonomy" id="1304281"/>
    <lineage>
        <taxon>Bacteria</taxon>
        <taxon>Pseudomonadati</taxon>
        <taxon>Bacteroidota</taxon>
        <taxon>Flavobacteriia</taxon>
        <taxon>Flavobacteriales</taxon>
        <taxon>Weeksellaceae</taxon>
        <taxon>Chryseobacterium group</taxon>
        <taxon>Chryseobacterium</taxon>
    </lineage>
</organism>
<protein>
    <recommendedName>
        <fullName evidence="2">Bacterial Pleckstrin homology domain-containing protein</fullName>
    </recommendedName>
</protein>
<dbReference type="OrthoDB" id="1262787at2"/>
<proteinExistence type="predicted"/>
<keyword evidence="1" id="KW-0812">Transmembrane</keyword>
<dbReference type="STRING" id="1304281.ACM44_06540"/>
<evidence type="ECO:0000313" key="3">
    <source>
        <dbReference type="EMBL" id="KMQ71480.1"/>
    </source>
</evidence>
<feature type="domain" description="Bacterial Pleckstrin homology" evidence="2">
    <location>
        <begin position="62"/>
        <end position="154"/>
    </location>
</feature>
<name>A0A0J7LR37_9FLAO</name>
<feature type="transmembrane region" description="Helical" evidence="1">
    <location>
        <begin position="12"/>
        <end position="35"/>
    </location>
</feature>
<dbReference type="PATRIC" id="fig|1304281.5.peg.1402"/>
<keyword evidence="1" id="KW-1133">Transmembrane helix</keyword>
<reference evidence="3 4" key="1">
    <citation type="journal article" date="2004" name="Int. J. Syst. Evol. Microbiol.">
        <title>Kaistella koreensis gen. nov., sp. nov., a novel member of the Chryseobacterium-Bergeyella-Riemerella branch.</title>
        <authorList>
            <person name="Kim M.K."/>
            <person name="Im W.T."/>
            <person name="Shin Y.K."/>
            <person name="Lim J.H."/>
            <person name="Kim S.H."/>
            <person name="Lee B.C."/>
            <person name="Park M.Y."/>
            <person name="Lee K.Y."/>
            <person name="Lee S.T."/>
        </authorList>
    </citation>
    <scope>NUCLEOTIDE SEQUENCE [LARGE SCALE GENOMIC DNA]</scope>
    <source>
        <strain evidence="3 4">CCUG 49689</strain>
    </source>
</reference>
<gene>
    <name evidence="3" type="ORF">ACM44_06540</name>
</gene>
<dbReference type="Pfam" id="PF10882">
    <property type="entry name" value="bPH_5"/>
    <property type="match status" value="1"/>
</dbReference>
<dbReference type="RefSeq" id="WP_048499227.1">
    <property type="nucleotide sequence ID" value="NZ_LFNG01000007.1"/>
</dbReference>
<evidence type="ECO:0000259" key="2">
    <source>
        <dbReference type="Pfam" id="PF10882"/>
    </source>
</evidence>
<dbReference type="InterPro" id="IPR027783">
    <property type="entry name" value="Bacterial_PH-related"/>
</dbReference>
<dbReference type="EMBL" id="LFNG01000007">
    <property type="protein sequence ID" value="KMQ71480.1"/>
    <property type="molecule type" value="Genomic_DNA"/>
</dbReference>
<dbReference type="AlphaFoldDB" id="A0A0J7LR37"/>
<keyword evidence="4" id="KW-1185">Reference proteome</keyword>
<sequence length="162" mass="18383">MKEFPTAKMDRVMLISTLVFGGICIGVLILSIISIRDGEKFMFFPGTIVLAALLTSYLLIPKISVNTREILVRNSFVNFPIKFSDVAEISRVEKIKLVFRTFGVGGLFGNFGYFNGNDVWYVTNRRKKVQIKMKSGKVYMLSPENPDEFIEYIKTQTDFAGN</sequence>
<keyword evidence="1" id="KW-0472">Membrane</keyword>
<accession>A0A0J7LR37</accession>
<dbReference type="Proteomes" id="UP000035900">
    <property type="component" value="Unassembled WGS sequence"/>
</dbReference>